<dbReference type="HOGENOM" id="CLU_025996_0_4_6"/>
<protein>
    <submittedName>
        <fullName evidence="3">Family 2 glycosyl transferase</fullName>
    </submittedName>
</protein>
<dbReference type="BioCyc" id="AMAC1300253:G12YX-2358-MONOMER"/>
<keyword evidence="3" id="KW-0808">Transferase</keyword>
<dbReference type="AlphaFoldDB" id="S5AIP6"/>
<dbReference type="PROSITE" id="PS50005">
    <property type="entry name" value="TPR"/>
    <property type="match status" value="1"/>
</dbReference>
<evidence type="ECO:0000256" key="1">
    <source>
        <dbReference type="PROSITE-ProRule" id="PRU00339"/>
    </source>
</evidence>
<dbReference type="SUPFAM" id="SSF53448">
    <property type="entry name" value="Nucleotide-diphospho-sugar transferases"/>
    <property type="match status" value="1"/>
</dbReference>
<keyword evidence="1" id="KW-0802">TPR repeat</keyword>
<dbReference type="GO" id="GO:0016758">
    <property type="term" value="F:hexosyltransferase activity"/>
    <property type="evidence" value="ECO:0007669"/>
    <property type="project" value="UniProtKB-ARBA"/>
</dbReference>
<evidence type="ECO:0000313" key="3">
    <source>
        <dbReference type="EMBL" id="AGP78726.1"/>
    </source>
</evidence>
<evidence type="ECO:0000313" key="4">
    <source>
        <dbReference type="Proteomes" id="UP000014909"/>
    </source>
</evidence>
<gene>
    <name evidence="3" type="ORF">I633_14640</name>
</gene>
<dbReference type="EMBL" id="CP004846">
    <property type="protein sequence ID" value="AGP78726.1"/>
    <property type="molecule type" value="Genomic_DNA"/>
</dbReference>
<dbReference type="PANTHER" id="PTHR22916:SF3">
    <property type="entry name" value="UDP-GLCNAC:BETAGAL BETA-1,3-N-ACETYLGLUCOSAMINYLTRANSFERASE-LIKE PROTEIN 1"/>
    <property type="match status" value="1"/>
</dbReference>
<feature type="domain" description="Glycosyltransferase 2-like" evidence="2">
    <location>
        <begin position="4"/>
        <end position="165"/>
    </location>
</feature>
<dbReference type="PATRIC" id="fig|1300253.3.peg.3056"/>
<dbReference type="InterPro" id="IPR019734">
    <property type="entry name" value="TPR_rpt"/>
</dbReference>
<dbReference type="KEGG" id="amh:I633_14640"/>
<dbReference type="Gene3D" id="3.90.550.10">
    <property type="entry name" value="Spore Coat Polysaccharide Biosynthesis Protein SpsA, Chain A"/>
    <property type="match status" value="1"/>
</dbReference>
<dbReference type="InterPro" id="IPR029044">
    <property type="entry name" value="Nucleotide-diphossugar_trans"/>
</dbReference>
<name>S5AIP6_9ALTE</name>
<evidence type="ECO:0000259" key="2">
    <source>
        <dbReference type="Pfam" id="PF00535"/>
    </source>
</evidence>
<sequence>MKFSIIMPAFNCEHFIDEAIQSVLNQTYENWELILIDDGSTDRTWEKILEWQASDKRILGFTQANSGKPSTARNRGVEKASGDYICFLDSDDYFSTSKLQLFNQFFNKHKQIELCFSDLKTSSEDDEVIKSKYLEDRSFLKLSNEHISFREQKEIVFNDSFYHFMCCVMTAIYTITIVIRSDLLKDIGKFDENFVVGEDVDLWFRLALNRPVGYIDEALACYRMNSNSITKENERYMLGTYFTHSTNLLRASAVLSNEERHVYKNKVSEMAEHLGYFYRVNGQRENALRYYKKSYIHKPSTKGIFNLLKAYLLSV</sequence>
<feature type="repeat" description="TPR" evidence="1">
    <location>
        <begin position="268"/>
        <end position="301"/>
    </location>
</feature>
<dbReference type="InterPro" id="IPR001173">
    <property type="entry name" value="Glyco_trans_2-like"/>
</dbReference>
<accession>S5AIP6</accession>
<dbReference type="PANTHER" id="PTHR22916">
    <property type="entry name" value="GLYCOSYLTRANSFERASE"/>
    <property type="match status" value="1"/>
</dbReference>
<organism evidence="3 4">
    <name type="scientific">Alteromonas mediterranea 615</name>
    <dbReference type="NCBI Taxonomy" id="1300253"/>
    <lineage>
        <taxon>Bacteria</taxon>
        <taxon>Pseudomonadati</taxon>
        <taxon>Pseudomonadota</taxon>
        <taxon>Gammaproteobacteria</taxon>
        <taxon>Alteromonadales</taxon>
        <taxon>Alteromonadaceae</taxon>
        <taxon>Alteromonas/Salinimonas group</taxon>
        <taxon>Alteromonas</taxon>
    </lineage>
</organism>
<dbReference type="Proteomes" id="UP000014909">
    <property type="component" value="Chromosome"/>
</dbReference>
<reference evidence="3 4" key="1">
    <citation type="journal article" date="2013" name="Genome Biol. Evol.">
        <title>Genomic Diversity of "Deep Ecotype" Alteromonas macleodii Isolates: Evidence for Pan-Mediterranean Clonal Frames.</title>
        <authorList>
            <person name="Lopez-Perez M."/>
            <person name="Gonzaga A."/>
            <person name="Rodriguez-Valera F."/>
        </authorList>
    </citation>
    <scope>NUCLEOTIDE SEQUENCE [LARGE SCALE GENOMIC DNA]</scope>
    <source>
        <strain evidence="4">'English Channel 615'</strain>
    </source>
</reference>
<dbReference type="Pfam" id="PF00535">
    <property type="entry name" value="Glycos_transf_2"/>
    <property type="match status" value="1"/>
</dbReference>
<proteinExistence type="predicted"/>